<name>A0A1I8B0W9_MELHA</name>
<sequence length="96" mass="11371">MCFWALNVYLLNLIYASCCEDRLENIRNIFYKEADDINKRLLREELKDEKNKEEREYIKSGVTGVTKYIIKQITKHNKIFVGGGCFEHFGQDCLDK</sequence>
<dbReference type="AlphaFoldDB" id="A0A1I8B0W9"/>
<protein>
    <submittedName>
        <fullName evidence="3">Uncharacterized protein</fullName>
    </submittedName>
</protein>
<keyword evidence="1" id="KW-0732">Signal</keyword>
<dbReference type="Proteomes" id="UP000095281">
    <property type="component" value="Unplaced"/>
</dbReference>
<accession>A0A1I8B0W9</accession>
<feature type="signal peptide" evidence="1">
    <location>
        <begin position="1"/>
        <end position="16"/>
    </location>
</feature>
<evidence type="ECO:0000256" key="1">
    <source>
        <dbReference type="SAM" id="SignalP"/>
    </source>
</evidence>
<dbReference type="WBParaSite" id="MhA1_Contig1193.frz3.gene2">
    <property type="protein sequence ID" value="MhA1_Contig1193.frz3.gene2"/>
    <property type="gene ID" value="MhA1_Contig1193.frz3.gene2"/>
</dbReference>
<keyword evidence="2" id="KW-1185">Reference proteome</keyword>
<feature type="chain" id="PRO_5009315307" evidence="1">
    <location>
        <begin position="17"/>
        <end position="96"/>
    </location>
</feature>
<proteinExistence type="predicted"/>
<organism evidence="2 3">
    <name type="scientific">Meloidogyne hapla</name>
    <name type="common">Root-knot nematode worm</name>
    <dbReference type="NCBI Taxonomy" id="6305"/>
    <lineage>
        <taxon>Eukaryota</taxon>
        <taxon>Metazoa</taxon>
        <taxon>Ecdysozoa</taxon>
        <taxon>Nematoda</taxon>
        <taxon>Chromadorea</taxon>
        <taxon>Rhabditida</taxon>
        <taxon>Tylenchina</taxon>
        <taxon>Tylenchomorpha</taxon>
        <taxon>Tylenchoidea</taxon>
        <taxon>Meloidogynidae</taxon>
        <taxon>Meloidogyninae</taxon>
        <taxon>Meloidogyne</taxon>
    </lineage>
</organism>
<evidence type="ECO:0000313" key="3">
    <source>
        <dbReference type="WBParaSite" id="MhA1_Contig1193.frz3.gene2"/>
    </source>
</evidence>
<reference evidence="3" key="1">
    <citation type="submission" date="2016-11" db="UniProtKB">
        <authorList>
            <consortium name="WormBaseParasite"/>
        </authorList>
    </citation>
    <scope>IDENTIFICATION</scope>
</reference>
<evidence type="ECO:0000313" key="2">
    <source>
        <dbReference type="Proteomes" id="UP000095281"/>
    </source>
</evidence>